<evidence type="ECO:0000256" key="7">
    <source>
        <dbReference type="ARBA" id="ARBA00022989"/>
    </source>
</evidence>
<reference evidence="10" key="1">
    <citation type="submission" date="2021-11" db="EMBL/GenBank/DDBJ databases">
        <authorList>
            <person name="Islam A."/>
            <person name="Islam S."/>
            <person name="Flora M.S."/>
            <person name="Rahman M."/>
            <person name="Ziaur R.M."/>
            <person name="Epstein J.H."/>
            <person name="Hassan M."/>
            <person name="Klassen M."/>
            <person name="Woodard K."/>
            <person name="Webb A."/>
            <person name="Webby R.J."/>
            <person name="El Zowalaty M.E."/>
        </authorList>
    </citation>
    <scope>NUCLEOTIDE SEQUENCE</scope>
    <source>
        <strain evidence="10">Pbs3</strain>
    </source>
</reference>
<evidence type="ECO:0000313" key="10">
    <source>
        <dbReference type="EMBL" id="CAH0474864.1"/>
    </source>
</evidence>
<dbReference type="AlphaFoldDB" id="A0AAU9KRQ0"/>
<evidence type="ECO:0000256" key="5">
    <source>
        <dbReference type="ARBA" id="ARBA00022741"/>
    </source>
</evidence>
<protein>
    <recommendedName>
        <fullName evidence="9">ABC transmembrane type-1 domain-containing protein</fullName>
    </recommendedName>
</protein>
<dbReference type="GO" id="GO:0016020">
    <property type="term" value="C:membrane"/>
    <property type="evidence" value="ECO:0007669"/>
    <property type="project" value="InterPro"/>
</dbReference>
<dbReference type="Pfam" id="PF00664">
    <property type="entry name" value="ABC_membrane"/>
    <property type="match status" value="1"/>
</dbReference>
<comment type="caution">
    <text evidence="10">The sequence shown here is derived from an EMBL/GenBank/DDBJ whole genome shotgun (WGS) entry which is preliminary data.</text>
</comment>
<evidence type="ECO:0000256" key="6">
    <source>
        <dbReference type="ARBA" id="ARBA00022840"/>
    </source>
</evidence>
<evidence type="ECO:0000256" key="1">
    <source>
        <dbReference type="ARBA" id="ARBA00004127"/>
    </source>
</evidence>
<dbReference type="EMBL" id="CAKKTJ010000114">
    <property type="protein sequence ID" value="CAH0474864.1"/>
    <property type="molecule type" value="Genomic_DNA"/>
</dbReference>
<dbReference type="SUPFAM" id="SSF90123">
    <property type="entry name" value="ABC transporter transmembrane region"/>
    <property type="match status" value="1"/>
</dbReference>
<name>A0AAU9KRQ0_9STRA</name>
<comment type="subcellular location">
    <subcellularLocation>
        <location evidence="1">Endomembrane system</location>
        <topology evidence="1">Multi-pass membrane protein</topology>
    </subcellularLocation>
</comment>
<keyword evidence="7" id="KW-1133">Transmembrane helix</keyword>
<evidence type="ECO:0000256" key="2">
    <source>
        <dbReference type="ARBA" id="ARBA00022448"/>
    </source>
</evidence>
<sequence>MDSMRVAKMGTFQDLTQITPNGKNATMLKTLYRADEMSTIKCNCGDELDGLGTIKCSSWSNLGTKFETATGDNKVLIQDEGKSEGHLSWSVCLSYIVSCGTISAIGGDCAPLCNASTVCIDGLLADELDEQHFNWGGLYCQYAGLSASKRLHHNLLYHMIKGTMRFFDTTPVGRILTRFPHDMNVIDQKN</sequence>
<keyword evidence="5" id="KW-0547">Nucleotide-binding</keyword>
<evidence type="ECO:0000256" key="8">
    <source>
        <dbReference type="ARBA" id="ARBA00023136"/>
    </source>
</evidence>
<keyword evidence="4" id="KW-0677">Repeat</keyword>
<dbReference type="GO" id="GO:0005524">
    <property type="term" value="F:ATP binding"/>
    <property type="evidence" value="ECO:0007669"/>
    <property type="project" value="UniProtKB-KW"/>
</dbReference>
<organism evidence="10 11">
    <name type="scientific">Peronospora belbahrii</name>
    <dbReference type="NCBI Taxonomy" id="622444"/>
    <lineage>
        <taxon>Eukaryota</taxon>
        <taxon>Sar</taxon>
        <taxon>Stramenopiles</taxon>
        <taxon>Oomycota</taxon>
        <taxon>Peronosporomycetes</taxon>
        <taxon>Peronosporales</taxon>
        <taxon>Peronosporaceae</taxon>
        <taxon>Peronospora</taxon>
    </lineage>
</organism>
<keyword evidence="8" id="KW-0472">Membrane</keyword>
<evidence type="ECO:0000256" key="3">
    <source>
        <dbReference type="ARBA" id="ARBA00022692"/>
    </source>
</evidence>
<keyword evidence="6" id="KW-0067">ATP-binding</keyword>
<dbReference type="InterPro" id="IPR011527">
    <property type="entry name" value="ABC1_TM_dom"/>
</dbReference>
<dbReference type="Gene3D" id="1.20.1560.10">
    <property type="entry name" value="ABC transporter type 1, transmembrane domain"/>
    <property type="match status" value="1"/>
</dbReference>
<keyword evidence="2" id="KW-0813">Transport</keyword>
<evidence type="ECO:0000259" key="9">
    <source>
        <dbReference type="Pfam" id="PF00664"/>
    </source>
</evidence>
<dbReference type="PANTHER" id="PTHR24223:SF443">
    <property type="entry name" value="MULTIDRUG-RESISTANCE LIKE PROTEIN 1, ISOFORM I"/>
    <property type="match status" value="1"/>
</dbReference>
<evidence type="ECO:0000256" key="4">
    <source>
        <dbReference type="ARBA" id="ARBA00022737"/>
    </source>
</evidence>
<dbReference type="Proteomes" id="UP001160483">
    <property type="component" value="Unassembled WGS sequence"/>
</dbReference>
<proteinExistence type="predicted"/>
<accession>A0AAU9KRQ0</accession>
<dbReference type="GO" id="GO:0140359">
    <property type="term" value="F:ABC-type transporter activity"/>
    <property type="evidence" value="ECO:0007669"/>
    <property type="project" value="InterPro"/>
</dbReference>
<dbReference type="PANTHER" id="PTHR24223">
    <property type="entry name" value="ATP-BINDING CASSETTE SUB-FAMILY C"/>
    <property type="match status" value="1"/>
</dbReference>
<gene>
    <name evidence="10" type="ORF">PBS003_LOCUS1705</name>
</gene>
<dbReference type="InterPro" id="IPR036640">
    <property type="entry name" value="ABC1_TM_sf"/>
</dbReference>
<keyword evidence="3" id="KW-0812">Transmembrane</keyword>
<dbReference type="GO" id="GO:0012505">
    <property type="term" value="C:endomembrane system"/>
    <property type="evidence" value="ECO:0007669"/>
    <property type="project" value="UniProtKB-SubCell"/>
</dbReference>
<dbReference type="InterPro" id="IPR050173">
    <property type="entry name" value="ABC_transporter_C-like"/>
</dbReference>
<feature type="domain" description="ABC transmembrane type-1" evidence="9">
    <location>
        <begin position="134"/>
        <end position="188"/>
    </location>
</feature>
<evidence type="ECO:0000313" key="11">
    <source>
        <dbReference type="Proteomes" id="UP001160483"/>
    </source>
</evidence>